<keyword evidence="1" id="KW-0732">Signal</keyword>
<evidence type="ECO:0000313" key="3">
    <source>
        <dbReference type="Proteomes" id="UP000823902"/>
    </source>
</evidence>
<name>A0A9D2QAA3_9FIRM</name>
<evidence type="ECO:0000256" key="1">
    <source>
        <dbReference type="SAM" id="SignalP"/>
    </source>
</evidence>
<sequence length="263" mass="29584">MKKTKLLYAVVVALLLLSGCAGREEIEFPFAVSDVDYIEMYRYTVPADAQEKVVTEMEDVEKLYDSFSGRVISPKETEDDTAGGTTTSFRFNLSDGTDYEILYTCGEGRTGTIRFLTGEKEYTTSADIAALWEECECEPRDVHESRLPGDPCGLEAKPIEGTELMPGRYIAQGYDEYLEPTIDLYADKTATLFYSSLSSDLPMGTFTIEDGALILLDEVFDKKYTFMIDGQELIFEAEKSAEIPQLDENTLRDGTRFVYQEDN</sequence>
<protein>
    <submittedName>
        <fullName evidence="2">Uncharacterized protein</fullName>
    </submittedName>
</protein>
<accession>A0A9D2QAA3</accession>
<comment type="caution">
    <text evidence="2">The sequence shown here is derived from an EMBL/GenBank/DDBJ whole genome shotgun (WGS) entry which is preliminary data.</text>
</comment>
<dbReference type="PROSITE" id="PS51257">
    <property type="entry name" value="PROKAR_LIPOPROTEIN"/>
    <property type="match status" value="1"/>
</dbReference>
<dbReference type="EMBL" id="DWVY01000065">
    <property type="protein sequence ID" value="HJC75794.1"/>
    <property type="molecule type" value="Genomic_DNA"/>
</dbReference>
<gene>
    <name evidence="2" type="ORF">H9697_12770</name>
</gene>
<reference evidence="2" key="1">
    <citation type="journal article" date="2021" name="PeerJ">
        <title>Extensive microbial diversity within the chicken gut microbiome revealed by metagenomics and culture.</title>
        <authorList>
            <person name="Gilroy R."/>
            <person name="Ravi A."/>
            <person name="Getino M."/>
            <person name="Pursley I."/>
            <person name="Horton D.L."/>
            <person name="Alikhan N.F."/>
            <person name="Baker D."/>
            <person name="Gharbi K."/>
            <person name="Hall N."/>
            <person name="Watson M."/>
            <person name="Adriaenssens E.M."/>
            <person name="Foster-Nyarko E."/>
            <person name="Jarju S."/>
            <person name="Secka A."/>
            <person name="Antonio M."/>
            <person name="Oren A."/>
            <person name="Chaudhuri R.R."/>
            <person name="La Ragione R."/>
            <person name="Hildebrand F."/>
            <person name="Pallen M.J."/>
        </authorList>
    </citation>
    <scope>NUCLEOTIDE SEQUENCE</scope>
    <source>
        <strain evidence="2">CHK196-7946</strain>
    </source>
</reference>
<evidence type="ECO:0000313" key="2">
    <source>
        <dbReference type="EMBL" id="HJC75794.1"/>
    </source>
</evidence>
<organism evidence="2 3">
    <name type="scientific">Candidatus Mediterraneibacter faecavium</name>
    <dbReference type="NCBI Taxonomy" id="2838668"/>
    <lineage>
        <taxon>Bacteria</taxon>
        <taxon>Bacillati</taxon>
        <taxon>Bacillota</taxon>
        <taxon>Clostridia</taxon>
        <taxon>Lachnospirales</taxon>
        <taxon>Lachnospiraceae</taxon>
        <taxon>Mediterraneibacter</taxon>
    </lineage>
</organism>
<feature type="signal peptide" evidence="1">
    <location>
        <begin position="1"/>
        <end position="23"/>
    </location>
</feature>
<dbReference type="Proteomes" id="UP000823902">
    <property type="component" value="Unassembled WGS sequence"/>
</dbReference>
<proteinExistence type="predicted"/>
<feature type="chain" id="PRO_5039148668" evidence="1">
    <location>
        <begin position="24"/>
        <end position="263"/>
    </location>
</feature>
<reference evidence="2" key="2">
    <citation type="submission" date="2021-04" db="EMBL/GenBank/DDBJ databases">
        <authorList>
            <person name="Gilroy R."/>
        </authorList>
    </citation>
    <scope>NUCLEOTIDE SEQUENCE</scope>
    <source>
        <strain evidence="2">CHK196-7946</strain>
    </source>
</reference>
<dbReference type="AlphaFoldDB" id="A0A9D2QAA3"/>